<dbReference type="FunCoup" id="G0VJN8">
    <property type="interactions" value="84"/>
</dbReference>
<dbReference type="InterPro" id="IPR036691">
    <property type="entry name" value="Endo/exonu/phosph_ase_sf"/>
</dbReference>
<dbReference type="SUPFAM" id="SSF56219">
    <property type="entry name" value="DNase I-like"/>
    <property type="match status" value="1"/>
</dbReference>
<dbReference type="InterPro" id="IPR005135">
    <property type="entry name" value="Endo/exonuclease/phosphatase"/>
</dbReference>
<evidence type="ECO:0000259" key="1">
    <source>
        <dbReference type="Pfam" id="PF03372"/>
    </source>
</evidence>
<reference evidence="2 3" key="1">
    <citation type="journal article" date="2011" name="Proc. Natl. Acad. Sci. U.S.A.">
        <title>Evolutionary erosion of yeast sex chromosomes by mating-type switching accidents.</title>
        <authorList>
            <person name="Gordon J.L."/>
            <person name="Armisen D."/>
            <person name="Proux-Wera E."/>
            <person name="Oheigeartaigh S.S."/>
            <person name="Byrne K.P."/>
            <person name="Wolfe K.H."/>
        </authorList>
    </citation>
    <scope>NUCLEOTIDE SEQUENCE [LARGE SCALE GENOMIC DNA]</scope>
    <source>
        <strain evidence="3">ATCC 76901 / BCRC 22586 / CBS 4309 / NBRC 1992 / NRRL Y-12630</strain>
    </source>
</reference>
<dbReference type="KEGG" id="ncs:NCAS_0I00500"/>
<dbReference type="InterPro" id="IPR050410">
    <property type="entry name" value="CCR4/nocturin_mRNA_transcr"/>
</dbReference>
<proteinExistence type="predicted"/>
<dbReference type="PANTHER" id="PTHR12121">
    <property type="entry name" value="CARBON CATABOLITE REPRESSOR PROTEIN 4"/>
    <property type="match status" value="1"/>
</dbReference>
<evidence type="ECO:0000313" key="2">
    <source>
        <dbReference type="EMBL" id="CCC71718.1"/>
    </source>
</evidence>
<dbReference type="AlphaFoldDB" id="G0VJN8"/>
<protein>
    <recommendedName>
        <fullName evidence="1">Endonuclease/exonuclease/phosphatase domain-containing protein</fullName>
    </recommendedName>
</protein>
<dbReference type="Proteomes" id="UP000001640">
    <property type="component" value="Chromosome 9"/>
</dbReference>
<dbReference type="PANTHER" id="PTHR12121:SF11">
    <property type="entry name" value="RNA EXONUCLEASE NGL1"/>
    <property type="match status" value="1"/>
</dbReference>
<dbReference type="Pfam" id="PF03372">
    <property type="entry name" value="Exo_endo_phos"/>
    <property type="match status" value="1"/>
</dbReference>
<dbReference type="GO" id="GO:0000175">
    <property type="term" value="F:3'-5'-RNA exonuclease activity"/>
    <property type="evidence" value="ECO:0007669"/>
    <property type="project" value="TreeGrafter"/>
</dbReference>
<dbReference type="OMA" id="QVYTYVP"/>
<keyword evidence="3" id="KW-1185">Reference proteome</keyword>
<dbReference type="Gene3D" id="3.60.10.10">
    <property type="entry name" value="Endonuclease/exonuclease/phosphatase"/>
    <property type="match status" value="1"/>
</dbReference>
<dbReference type="STRING" id="1064592.G0VJN8"/>
<dbReference type="OrthoDB" id="428734at2759"/>
<organism evidence="2 3">
    <name type="scientific">Naumovozyma castellii</name>
    <name type="common">Yeast</name>
    <name type="synonym">Saccharomyces castellii</name>
    <dbReference type="NCBI Taxonomy" id="27288"/>
    <lineage>
        <taxon>Eukaryota</taxon>
        <taxon>Fungi</taxon>
        <taxon>Dikarya</taxon>
        <taxon>Ascomycota</taxon>
        <taxon>Saccharomycotina</taxon>
        <taxon>Saccharomycetes</taxon>
        <taxon>Saccharomycetales</taxon>
        <taxon>Saccharomycetaceae</taxon>
        <taxon>Naumovozyma</taxon>
    </lineage>
</organism>
<dbReference type="GeneID" id="96905409"/>
<name>G0VJN8_NAUCA</name>
<dbReference type="eggNOG" id="KOG0620">
    <property type="taxonomic scope" value="Eukaryota"/>
</dbReference>
<feature type="domain" description="Endonuclease/exonuclease/phosphatase" evidence="1">
    <location>
        <begin position="33"/>
        <end position="355"/>
    </location>
</feature>
<dbReference type="HOGENOM" id="CLU_858445_0_0_1"/>
<dbReference type="EMBL" id="HE576760">
    <property type="protein sequence ID" value="CCC71718.1"/>
    <property type="molecule type" value="Genomic_DNA"/>
</dbReference>
<sequence length="389" mass="44803">MFRRQFLPVARSSNVLSASRNASKLINDKFTLLTYNMLSPSYMWPQVYTYVPDPYKDWQYRHKLLESELLGSYKADIMCLQEMTSRDYNENWKRLLGSGIGYGSKFIAKSPPLYWEREVDEIDGVGIFYNLKKFDFISSSGIYLNQFLNVFSSTELEYLHSKRLVLTDGAGVPIGEKNLLDVISGKNQVCLFVSLKHKETGEMFVVINTHLYWKYDEVKLTQCMIIMRELSKIIDELVKGVDDPGKVKILFTGDLNSTKKSLVINFLKGQILSHGPLNMLNPMRPFINSSIYEEVPENFFVHTCYSGKLKGIFDYIWYDAKELQLTKILTGKEVSDELTDLEQFGLPNKDHPSDHIPVLTEFQILTSKTSKSSRKNVESDDEKFVTKIS</sequence>
<reference key="2">
    <citation type="submission" date="2011-08" db="EMBL/GenBank/DDBJ databases">
        <title>Genome sequence of Naumovozyma castellii.</title>
        <authorList>
            <person name="Gordon J.L."/>
            <person name="Armisen D."/>
            <person name="Proux-Wera E."/>
            <person name="OhEigeartaigh S.S."/>
            <person name="Byrne K.P."/>
            <person name="Wolfe K.H."/>
        </authorList>
    </citation>
    <scope>NUCLEOTIDE SEQUENCE</scope>
    <source>
        <strain>Type strain:CBS 4309</strain>
    </source>
</reference>
<accession>G0VJN8</accession>
<gene>
    <name evidence="2" type="primary">NCAS0I00500</name>
    <name evidence="2" type="ordered locus">NCAS_0I00500</name>
</gene>
<dbReference type="RefSeq" id="XP_003678064.1">
    <property type="nucleotide sequence ID" value="XM_003678016.1"/>
</dbReference>
<evidence type="ECO:0000313" key="3">
    <source>
        <dbReference type="Proteomes" id="UP000001640"/>
    </source>
</evidence>
<dbReference type="InParanoid" id="G0VJN8"/>